<dbReference type="SUPFAM" id="SSF56112">
    <property type="entry name" value="Protein kinase-like (PK-like)"/>
    <property type="match status" value="1"/>
</dbReference>
<keyword evidence="2" id="KW-0808">Transferase</keyword>
<dbReference type="EMBL" id="KP211414">
    <property type="protein sequence ID" value="AKC91848.1"/>
    <property type="molecule type" value="Genomic_DNA"/>
</dbReference>
<dbReference type="InterPro" id="IPR002575">
    <property type="entry name" value="Aminoglycoside_PTrfase"/>
</dbReference>
<feature type="domain" description="Aminoglycoside phosphotransferase" evidence="1">
    <location>
        <begin position="32"/>
        <end position="242"/>
    </location>
</feature>
<dbReference type="InterPro" id="IPR011009">
    <property type="entry name" value="Kinase-like_dom_sf"/>
</dbReference>
<dbReference type="Pfam" id="PF01636">
    <property type="entry name" value="APH"/>
    <property type="match status" value="1"/>
</dbReference>
<protein>
    <submittedName>
        <fullName evidence="2">Phosphotransferase enzyme family</fullName>
    </submittedName>
</protein>
<sequence>MTDMPSALHQLVESVTDMYEVVAEHARPGAIRPSVWEVNGPGGQRWFGKVHAGPKLHRREVTAYQKWTVALRADHAPELVAADTLTRTVLVTAVPGHGLDTLRLPAEQEHAAYVQAGELLARFHTAAADEPMPETADEAWDEAVARLLDRTATHASEHDLALVRTLAKEAPPRLPPVSQHGDYMPKNWMWDETEQRLRVIDFERAELRTPAYRDLSRLRYRILCHRPDLDAAFHHGYGRPLTEEEQIACRAYGALDALDSLDWGIKHRDIGLVDEAQTMLENLRRETGKRVWGGWRA</sequence>
<name>A0A0E3Z699_STRM4</name>
<evidence type="ECO:0000259" key="1">
    <source>
        <dbReference type="Pfam" id="PF01636"/>
    </source>
</evidence>
<dbReference type="GO" id="GO:0016740">
    <property type="term" value="F:transferase activity"/>
    <property type="evidence" value="ECO:0007669"/>
    <property type="project" value="UniProtKB-KW"/>
</dbReference>
<organism evidence="2">
    <name type="scientific">Streptomyces muensis</name>
    <dbReference type="NCBI Taxonomy" id="1077944"/>
    <lineage>
        <taxon>Bacteria</taxon>
        <taxon>Bacillati</taxon>
        <taxon>Actinomycetota</taxon>
        <taxon>Actinomycetes</taxon>
        <taxon>Kitasatosporales</taxon>
        <taxon>Streptomycetaceae</taxon>
        <taxon>Streptomyces</taxon>
    </lineage>
</organism>
<accession>A0A0E3Z699</accession>
<proteinExistence type="predicted"/>
<evidence type="ECO:0000313" key="2">
    <source>
        <dbReference type="EMBL" id="AKC91848.1"/>
    </source>
</evidence>
<dbReference type="Gene3D" id="3.90.1200.10">
    <property type="match status" value="1"/>
</dbReference>
<dbReference type="AlphaFoldDB" id="A0A0E3Z699"/>
<reference evidence="2" key="1">
    <citation type="submission" date="2014-11" db="EMBL/GenBank/DDBJ databases">
        <authorList>
            <person name="Kling A."/>
            <person name="Lukat P."/>
            <person name="Almeida D.V."/>
            <person name="Bauer A."/>
            <person name="Sordello S."/>
            <person name="Fontaine E."/>
            <person name="Zaburannyi N."/>
            <person name="Herrmann J."/>
            <person name="Wenzel S.C."/>
            <person name="Koenig C."/>
            <person name="Ammerman N.C."/>
            <person name="Barrio-Perez B."/>
            <person name="Borchers K."/>
            <person name="Bordon-Pallier F."/>
            <person name="Broenstrup M."/>
            <person name="Courtemanche G."/>
            <person name="Gerlitz M."/>
            <person name="Geslin M."/>
            <person name="Hammann P."/>
            <person name="Heinz D."/>
            <person name="Hoffmann H."/>
            <person name="Klieber S."/>
            <person name="Kohlmann M."/>
            <person name="Kurz M."/>
            <person name="Lair C."/>
            <person name="Matter H."/>
            <person name="Nuermberger E."/>
            <person name="Tyagi S."/>
            <person name="Fraisse L."/>
            <person name="Grosset J.H."/>
            <person name="Lagrange S."/>
            <person name="Mueller R."/>
        </authorList>
    </citation>
    <scope>NUCLEOTIDE SEQUENCE</scope>
    <source>
        <strain evidence="2">DSM 40835</strain>
    </source>
</reference>